<keyword evidence="3" id="KW-0813">Transport</keyword>
<dbReference type="GO" id="GO:0006606">
    <property type="term" value="P:protein import into nucleus"/>
    <property type="evidence" value="ECO:0000318"/>
    <property type="project" value="GO_Central"/>
</dbReference>
<evidence type="ECO:0000256" key="3">
    <source>
        <dbReference type="ARBA" id="ARBA00022448"/>
    </source>
</evidence>
<dbReference type="Pfam" id="PF13513">
    <property type="entry name" value="HEAT_EZ"/>
    <property type="match status" value="1"/>
</dbReference>
<evidence type="ECO:0000256" key="7">
    <source>
        <dbReference type="ARBA" id="ARBA00023242"/>
    </source>
</evidence>
<evidence type="ECO:0000256" key="2">
    <source>
        <dbReference type="ARBA" id="ARBA00004642"/>
    </source>
</evidence>
<evidence type="ECO:0000313" key="14">
    <source>
        <dbReference type="EMBL" id="PHT64069.1"/>
    </source>
</evidence>
<dbReference type="InterPro" id="IPR011989">
    <property type="entry name" value="ARM-like"/>
</dbReference>
<dbReference type="GO" id="GO:0061608">
    <property type="term" value="F:nuclear import signal receptor activity"/>
    <property type="evidence" value="ECO:0000318"/>
    <property type="project" value="GO_Central"/>
</dbReference>
<dbReference type="GO" id="GO:0005654">
    <property type="term" value="C:nucleoplasm"/>
    <property type="evidence" value="ECO:0007669"/>
    <property type="project" value="UniProtKB-SubCell"/>
</dbReference>
<dbReference type="InterPro" id="IPR040122">
    <property type="entry name" value="Importin_beta"/>
</dbReference>
<dbReference type="SUPFAM" id="SSF48371">
    <property type="entry name" value="ARM repeat"/>
    <property type="match status" value="1"/>
</dbReference>
<proteinExistence type="inferred from homology"/>
<dbReference type="SMR" id="A0A1U8DY77"/>
<dbReference type="Gramene" id="PHT64069">
    <property type="protein sequence ID" value="PHT64069"/>
    <property type="gene ID" value="T459_32170"/>
</dbReference>
<dbReference type="GO" id="GO:0031267">
    <property type="term" value="F:small GTPase binding"/>
    <property type="evidence" value="ECO:0007669"/>
    <property type="project" value="InterPro"/>
</dbReference>
<dbReference type="FunFam" id="1.25.10.10:FF:000206">
    <property type="entry name" value="Transportin-1"/>
    <property type="match status" value="1"/>
</dbReference>
<evidence type="ECO:0000259" key="13">
    <source>
        <dbReference type="PROSITE" id="PS50166"/>
    </source>
</evidence>
<dbReference type="KEGG" id="cann:107840593"/>
<dbReference type="InterPro" id="IPR058584">
    <property type="entry name" value="IMB1_TNPO1-like_TPR"/>
</dbReference>
<evidence type="ECO:0000256" key="1">
    <source>
        <dbReference type="ARBA" id="ARBA00004496"/>
    </source>
</evidence>
<evidence type="ECO:0000256" key="5">
    <source>
        <dbReference type="ARBA" id="ARBA00022737"/>
    </source>
</evidence>
<sequence>MAAASGTWQPQEEGFKEICGLLEQQMSPTSDKSQIWQQLQHYSQFPDFNNYLAFIFARAEGRSVDIRQAAGLLLKNNLREAFQNMPPANQQYIKSELLPSLGAADRHLRSTAGTIISVLVQIDGIAGWPELLQALVSSLDSSDINHVEGAMDALSKICEDVPQLLDSDISGLSERPITVFLPRFLQLFQSPQASLRKLSLSSVNQYIMLMPKVLHLSMDKYLQGLFLLASDPAPEVRKLVCAAFVQLIEVRPAILEPHLRNVLEYILQVNKDPDEEVALEACEFWSAYCDAQLPPENLREFLPRLIPVLLSNMVYADDDESLLEAEEDGSLPDRDQDIKPRFHSSRFHGSEDGEDDDEDIVNVWNLRKCSAAALDILSNVFGDDILPTLMPVVQSKLSTTNDEAWKEREAAVLVLGAIAEGCINGLFPHLSEIISFLIPLLDDKFPLIRSISCWTLSRFSKYIVQGTDHQEGREQFNKILMGLLRRVLDDNKRVQEAACSAFATLEEEAAEELAPCLEVILQHLMCAFGKYQRRNLRIVYDAIGTLADAVGGELNQPKYLEILMPPLIGKWQQLPNSDKDLFPLLECFTSIAQALGAGFAQFAQPVFQRCITIIQSQQLAKVDPASAGLQYDREFIVCSLDLLSGLAEGLGGGVESLVSQSNLRDLLLQCCLDDAPDVRQSAFALLGDLARVCPVHLRPRLVEFLDASTKQLNTSKLKETISVANNACWAIGELAIKVQKEISPVVLTVVSCLVPILQHAEGLNKSLIENSAITLGRLAWVCPELVSPHMEHFLQPWCFALSMIRDDIEKEDAFRGLCAMVKANPSGALNSLVFMCRAIASWHEIRSEDLQSEIFLVLQGYKQMLKDGAWEQFMSALEPSVKDQLSKYKV</sequence>
<evidence type="ECO:0000256" key="9">
    <source>
        <dbReference type="ARBA" id="ARBA00067327"/>
    </source>
</evidence>
<comment type="similarity">
    <text evidence="8">Belongs to the importin beta family. Importin beta-2 subfamily.</text>
</comment>
<accession>A0A1U8DY77</accession>
<dbReference type="EMBL" id="AYRZ02000020">
    <property type="protein sequence ID" value="PHT64069.1"/>
    <property type="molecule type" value="Genomic_DNA"/>
</dbReference>
<dbReference type="OrthoDB" id="951172at2759"/>
<keyword evidence="7" id="KW-0539">Nucleus</keyword>
<dbReference type="InterPro" id="IPR001494">
    <property type="entry name" value="Importin-beta_N"/>
</dbReference>
<keyword evidence="4" id="KW-0963">Cytoplasm</keyword>
<dbReference type="GO" id="GO:0005634">
    <property type="term" value="C:nucleus"/>
    <property type="evidence" value="ECO:0000318"/>
    <property type="project" value="GO_Central"/>
</dbReference>
<comment type="caution">
    <text evidence="14">The sequence shown here is derived from an EMBL/GenBank/DDBJ whole genome shotgun (WGS) entry which is preliminary data.</text>
</comment>
<evidence type="ECO:0000256" key="6">
    <source>
        <dbReference type="ARBA" id="ARBA00022927"/>
    </source>
</evidence>
<dbReference type="Pfam" id="PF03810">
    <property type="entry name" value="IBN_N"/>
    <property type="match status" value="1"/>
</dbReference>
<dbReference type="Proteomes" id="UP000222542">
    <property type="component" value="Unassembled WGS sequence"/>
</dbReference>
<evidence type="ECO:0000256" key="8">
    <source>
        <dbReference type="ARBA" id="ARBA00038423"/>
    </source>
</evidence>
<evidence type="ECO:0000256" key="4">
    <source>
        <dbReference type="ARBA" id="ARBA00022490"/>
    </source>
</evidence>
<gene>
    <name evidence="14" type="ORF">T459_32170</name>
</gene>
<dbReference type="GO" id="GO:0005737">
    <property type="term" value="C:cytoplasm"/>
    <property type="evidence" value="ECO:0000318"/>
    <property type="project" value="GO_Central"/>
</dbReference>
<reference evidence="14 15" key="2">
    <citation type="journal article" date="2017" name="Genome Biol.">
        <title>New reference genome sequences of hot pepper reveal the massive evolution of plant disease-resistance genes by retroduplication.</title>
        <authorList>
            <person name="Kim S."/>
            <person name="Park J."/>
            <person name="Yeom S.I."/>
            <person name="Kim Y.M."/>
            <person name="Seo E."/>
            <person name="Kim K.T."/>
            <person name="Kim M.S."/>
            <person name="Lee J.M."/>
            <person name="Cheong K."/>
            <person name="Shin H.S."/>
            <person name="Kim S.B."/>
            <person name="Han K."/>
            <person name="Lee J."/>
            <person name="Park M."/>
            <person name="Lee H.A."/>
            <person name="Lee H.Y."/>
            <person name="Lee Y."/>
            <person name="Oh S."/>
            <person name="Lee J.H."/>
            <person name="Choi E."/>
            <person name="Choi E."/>
            <person name="Lee S.E."/>
            <person name="Jeon J."/>
            <person name="Kim H."/>
            <person name="Choi G."/>
            <person name="Song H."/>
            <person name="Lee J."/>
            <person name="Lee S.C."/>
            <person name="Kwon J.K."/>
            <person name="Lee H.Y."/>
            <person name="Koo N."/>
            <person name="Hong Y."/>
            <person name="Kim R.W."/>
            <person name="Kang W.H."/>
            <person name="Huh J.H."/>
            <person name="Kang B.C."/>
            <person name="Yang T.J."/>
            <person name="Lee Y.H."/>
            <person name="Bennetzen J.L."/>
            <person name="Choi D."/>
        </authorList>
    </citation>
    <scope>NUCLEOTIDE SEQUENCE [LARGE SCALE GENOMIC DNA]</scope>
    <source>
        <strain evidence="15">cv. CM334</strain>
    </source>
</reference>
<dbReference type="Pfam" id="PF25574">
    <property type="entry name" value="TPR_IMB1"/>
    <property type="match status" value="1"/>
</dbReference>
<dbReference type="STRING" id="4072.A0A1U8DY77"/>
<comment type="subcellular location">
    <subcellularLocation>
        <location evidence="1">Cytoplasm</location>
    </subcellularLocation>
    <subcellularLocation>
        <location evidence="2">Nucleus</location>
        <location evidence="2">Nucleoplasm</location>
    </subcellularLocation>
</comment>
<evidence type="ECO:0000313" key="15">
    <source>
        <dbReference type="Proteomes" id="UP000222542"/>
    </source>
</evidence>
<keyword evidence="6" id="KW-0653">Protein transport</keyword>
<keyword evidence="5" id="KW-0677">Repeat</keyword>
<dbReference type="InterPro" id="IPR016024">
    <property type="entry name" value="ARM-type_fold"/>
</dbReference>
<name>A0A1U8DY77_CAPAN</name>
<reference evidence="14 15" key="1">
    <citation type="journal article" date="2014" name="Nat. Genet.">
        <title>Genome sequence of the hot pepper provides insights into the evolution of pungency in Capsicum species.</title>
        <authorList>
            <person name="Kim S."/>
            <person name="Park M."/>
            <person name="Yeom S.I."/>
            <person name="Kim Y.M."/>
            <person name="Lee J.M."/>
            <person name="Lee H.A."/>
            <person name="Seo E."/>
            <person name="Choi J."/>
            <person name="Cheong K."/>
            <person name="Kim K.T."/>
            <person name="Jung K."/>
            <person name="Lee G.W."/>
            <person name="Oh S.K."/>
            <person name="Bae C."/>
            <person name="Kim S.B."/>
            <person name="Lee H.Y."/>
            <person name="Kim S.Y."/>
            <person name="Kim M.S."/>
            <person name="Kang B.C."/>
            <person name="Jo Y.D."/>
            <person name="Yang H.B."/>
            <person name="Jeong H.J."/>
            <person name="Kang W.H."/>
            <person name="Kwon J.K."/>
            <person name="Shin C."/>
            <person name="Lim J.Y."/>
            <person name="Park J.H."/>
            <person name="Huh J.H."/>
            <person name="Kim J.S."/>
            <person name="Kim B.D."/>
            <person name="Cohen O."/>
            <person name="Paran I."/>
            <person name="Suh M.C."/>
            <person name="Lee S.B."/>
            <person name="Kim Y.K."/>
            <person name="Shin Y."/>
            <person name="Noh S.J."/>
            <person name="Park J."/>
            <person name="Seo Y.S."/>
            <person name="Kwon S.Y."/>
            <person name="Kim H.A."/>
            <person name="Park J.M."/>
            <person name="Kim H.J."/>
            <person name="Choi S.B."/>
            <person name="Bosland P.W."/>
            <person name="Reeves G."/>
            <person name="Jo S.H."/>
            <person name="Lee B.W."/>
            <person name="Cho H.T."/>
            <person name="Choi H.S."/>
            <person name="Lee M.S."/>
            <person name="Yu Y."/>
            <person name="Do Choi Y."/>
            <person name="Park B.S."/>
            <person name="van Deynze A."/>
            <person name="Ashrafi H."/>
            <person name="Hill T."/>
            <person name="Kim W.T."/>
            <person name="Pai H.S."/>
            <person name="Ahn H.K."/>
            <person name="Yeam I."/>
            <person name="Giovannoni J.J."/>
            <person name="Rose J.K."/>
            <person name="Sorensen I."/>
            <person name="Lee S.J."/>
            <person name="Kim R.W."/>
            <person name="Choi I.Y."/>
            <person name="Choi B.S."/>
            <person name="Lim J.S."/>
            <person name="Lee Y.H."/>
            <person name="Choi D."/>
        </authorList>
    </citation>
    <scope>NUCLEOTIDE SEQUENCE [LARGE SCALE GENOMIC DNA]</scope>
    <source>
        <strain evidence="15">cv. CM334</strain>
    </source>
</reference>
<dbReference type="GO" id="GO:0008139">
    <property type="term" value="F:nuclear localization sequence binding"/>
    <property type="evidence" value="ECO:0000318"/>
    <property type="project" value="GO_Central"/>
</dbReference>
<feature type="compositionally biased region" description="Basic and acidic residues" evidence="12">
    <location>
        <begin position="331"/>
        <end position="340"/>
    </location>
</feature>
<dbReference type="PANTHER" id="PTHR10527">
    <property type="entry name" value="IMPORTIN BETA"/>
    <property type="match status" value="1"/>
</dbReference>
<dbReference type="SMART" id="SM00913">
    <property type="entry name" value="IBN_N"/>
    <property type="match status" value="1"/>
</dbReference>
<dbReference type="PROSITE" id="PS50166">
    <property type="entry name" value="IMPORTIN_B_NT"/>
    <property type="match status" value="1"/>
</dbReference>
<feature type="domain" description="Importin N-terminal" evidence="13">
    <location>
        <begin position="35"/>
        <end position="103"/>
    </location>
</feature>
<evidence type="ECO:0000256" key="11">
    <source>
        <dbReference type="ARBA" id="ARBA00080641"/>
    </source>
</evidence>
<dbReference type="Gene3D" id="1.25.10.10">
    <property type="entry name" value="Leucine-rich Repeat Variant"/>
    <property type="match status" value="1"/>
</dbReference>
<organism evidence="14 15">
    <name type="scientific">Capsicum annuum</name>
    <name type="common">Capsicum pepper</name>
    <dbReference type="NCBI Taxonomy" id="4072"/>
    <lineage>
        <taxon>Eukaryota</taxon>
        <taxon>Viridiplantae</taxon>
        <taxon>Streptophyta</taxon>
        <taxon>Embryophyta</taxon>
        <taxon>Tracheophyta</taxon>
        <taxon>Spermatophyta</taxon>
        <taxon>Magnoliopsida</taxon>
        <taxon>eudicotyledons</taxon>
        <taxon>Gunneridae</taxon>
        <taxon>Pentapetalae</taxon>
        <taxon>asterids</taxon>
        <taxon>lamiids</taxon>
        <taxon>Solanales</taxon>
        <taxon>Solanaceae</taxon>
        <taxon>Solanoideae</taxon>
        <taxon>Capsiceae</taxon>
        <taxon>Capsicum</taxon>
    </lineage>
</organism>
<evidence type="ECO:0000256" key="10">
    <source>
        <dbReference type="ARBA" id="ARBA00076938"/>
    </source>
</evidence>
<dbReference type="AlphaFoldDB" id="A0A1U8DY77"/>
<keyword evidence="15" id="KW-1185">Reference proteome</keyword>
<evidence type="ECO:0000256" key="12">
    <source>
        <dbReference type="SAM" id="MobiDB-lite"/>
    </source>
</evidence>
<dbReference type="OMA" id="AQEGAMS"/>
<feature type="region of interest" description="Disordered" evidence="12">
    <location>
        <begin position="325"/>
        <end position="356"/>
    </location>
</feature>
<protein>
    <recommendedName>
        <fullName evidence="9">Transportin-1</fullName>
    </recommendedName>
    <alternativeName>
        <fullName evidence="10">Importin beta-2</fullName>
    </alternativeName>
    <alternativeName>
        <fullName evidence="11">Karyopherin beta-2</fullName>
    </alternativeName>
</protein>